<protein>
    <recommendedName>
        <fullName evidence="4">Portal protein</fullName>
    </recommendedName>
</protein>
<name>A0A6J5QHU6_9CAUD</name>
<evidence type="ECO:0000313" key="2">
    <source>
        <dbReference type="EMBL" id="CAB4183262.1"/>
    </source>
</evidence>
<dbReference type="EMBL" id="LR797026">
    <property type="protein sequence ID" value="CAB4183262.1"/>
    <property type="molecule type" value="Genomic_DNA"/>
</dbReference>
<sequence length="662" mass="75105">MANKTQSKSASVWQERYENRKNKMQRLFEDAQKYYDIMYAVQNTSKISPWKSKVYVPILASKAWDLLARMSDVVPLFNVTIKNELEINDGTGNFQIPPAVTERQKRIEAKLHEDYNCGHEEPMKLKVFDPLVDAVVAGTGYAYAPWIFEQKKSYGRQFDESGVMDNENTVVKKSNEGYNDFEGINFFNVFPADGPSFYKAPYLIIRGHKPLVDMETSGLYENLDRVDTENNAGLEFDLYNVSRNRVVNEEEQSTPDESVDMVTYYQCFERTSKGVELTVYAEGKGEVGKDAPWVRIRKPSYPYWHNMFPVVPFYIRKKSFSVFGESLFENNRTLQSATNDLFNHYLDNWNLSIDSMIMYEDGTLTNDFVIEPGGEITFTGEAPKQFKFPEPNPQQLSVVMNVLEKGVENATFSQYASGVPNSSNDKTQGTAYGVKSITEAATNKIGFFRDNFKQSMKTLGRIWLSNLQQFSDTPSEIRRTVNGRDQPDLVMPSDYQGEIELDIDDDSMVPVSKSEKREMHGMMINEILGIQKAAMQQAGLFKQPSDVPRLNFHEIIEESARLYSSKDVDRFLLDSNVKIEPDPPVDNTKELLNFSYKDAPDDVKAQIEQMYGLQPSAMHDTNMTHKAIQMGAEQAQIENGDPNGVRLQPETGAGTSPAPAAA</sequence>
<dbReference type="EMBL" id="LR797394">
    <property type="protein sequence ID" value="CAB4212361.1"/>
    <property type="molecule type" value="Genomic_DNA"/>
</dbReference>
<evidence type="ECO:0000313" key="3">
    <source>
        <dbReference type="EMBL" id="CAB4212361.1"/>
    </source>
</evidence>
<reference evidence="2" key="1">
    <citation type="submission" date="2020-05" db="EMBL/GenBank/DDBJ databases">
        <authorList>
            <person name="Chiriac C."/>
            <person name="Salcher M."/>
            <person name="Ghai R."/>
            <person name="Kavagutti S V."/>
        </authorList>
    </citation>
    <scope>NUCLEOTIDE SEQUENCE</scope>
</reference>
<evidence type="ECO:0008006" key="4">
    <source>
        <dbReference type="Google" id="ProtNLM"/>
    </source>
</evidence>
<proteinExistence type="predicted"/>
<feature type="compositionally biased region" description="Low complexity" evidence="1">
    <location>
        <begin position="651"/>
        <end position="662"/>
    </location>
</feature>
<dbReference type="InterPro" id="IPR056909">
    <property type="entry name" value="SU10_portal"/>
</dbReference>
<accession>A0A6J5QHU6</accession>
<evidence type="ECO:0000256" key="1">
    <source>
        <dbReference type="SAM" id="MobiDB-lite"/>
    </source>
</evidence>
<feature type="region of interest" description="Disordered" evidence="1">
    <location>
        <begin position="638"/>
        <end position="662"/>
    </location>
</feature>
<gene>
    <name evidence="2" type="ORF">UFOVP1085_47</name>
    <name evidence="3" type="ORF">UFOVP1439_10</name>
</gene>
<dbReference type="Pfam" id="PF23899">
    <property type="entry name" value="SU10_portal"/>
    <property type="match status" value="1"/>
</dbReference>
<organism evidence="2">
    <name type="scientific">uncultured Caudovirales phage</name>
    <dbReference type="NCBI Taxonomy" id="2100421"/>
    <lineage>
        <taxon>Viruses</taxon>
        <taxon>Duplodnaviria</taxon>
        <taxon>Heunggongvirae</taxon>
        <taxon>Uroviricota</taxon>
        <taxon>Caudoviricetes</taxon>
        <taxon>Peduoviridae</taxon>
        <taxon>Maltschvirus</taxon>
        <taxon>Maltschvirus maltsch</taxon>
    </lineage>
</organism>